<protein>
    <submittedName>
        <fullName evidence="3">F-box/LRR-repeat protein At3g59230 isoform X2</fullName>
    </submittedName>
</protein>
<dbReference type="SMART" id="SM00579">
    <property type="entry name" value="FBD"/>
    <property type="match status" value="1"/>
</dbReference>
<feature type="domain" description="FBD" evidence="1">
    <location>
        <begin position="246"/>
        <end position="321"/>
    </location>
</feature>
<accession>A0ABM1RRQ5</accession>
<dbReference type="InterPro" id="IPR006566">
    <property type="entry name" value="FBD"/>
</dbReference>
<dbReference type="PANTHER" id="PTHR31293">
    <property type="entry name" value="RNI-LIKE SUPERFAMILY PROTEIN"/>
    <property type="match status" value="1"/>
</dbReference>
<proteinExistence type="predicted"/>
<reference evidence="2" key="1">
    <citation type="journal article" date="2014" name="Nat. Commun.">
        <title>The emerging biofuel crop Camelina sativa retains a highly undifferentiated hexaploid genome structure.</title>
        <authorList>
            <person name="Kagale S."/>
            <person name="Koh C."/>
            <person name="Nixon J."/>
            <person name="Bollina V."/>
            <person name="Clarke W.E."/>
            <person name="Tuteja R."/>
            <person name="Spillane C."/>
            <person name="Robinson S.J."/>
            <person name="Links M.G."/>
            <person name="Clarke C."/>
            <person name="Higgins E.E."/>
            <person name="Huebert T."/>
            <person name="Sharpe A.G."/>
            <person name="Parkin I.A."/>
        </authorList>
    </citation>
    <scope>NUCLEOTIDE SEQUENCE [LARGE SCALE GENOMIC DNA]</scope>
    <source>
        <strain evidence="2">cv. DH55</strain>
    </source>
</reference>
<evidence type="ECO:0000313" key="3">
    <source>
        <dbReference type="RefSeq" id="XP_019101693.1"/>
    </source>
</evidence>
<dbReference type="InterPro" id="IPR055294">
    <property type="entry name" value="FBL60-like"/>
</dbReference>
<dbReference type="Proteomes" id="UP000694864">
    <property type="component" value="Chromosome 5"/>
</dbReference>
<gene>
    <name evidence="3" type="primary">LOC104788166</name>
</gene>
<sequence>MDLEFDDSHFMHPTKTRKQERAELRADFITLVDSMLALQGNDPLNRFSVKCKDDVGSAPVIGWINNVLNLDVSELVLHISSYWDWPLSSEVIVSERMVQEFWQSCSVSSTSLKRLTLLVSFDSLTGASLNLRMTHDQINRAKFSDDDFIKPDEGMVGNATDLIIGISNVKTLYLSDNTLEVMPVFNSLIHLTVETHNNVGWESLPTLLKKCPNLETLVFDGFHHKYTIKCGDVDGCLCKFSGEVPTCLSSSPVKALKVLRFGETGIENQIELIKHFLETMPRLEKLTVHYDTSIDDDLIKVSSQLNNFAREASPNCEIHVISDRLLN</sequence>
<dbReference type="InterPro" id="IPR032675">
    <property type="entry name" value="LRR_dom_sf"/>
</dbReference>
<dbReference type="SUPFAM" id="SSF52047">
    <property type="entry name" value="RNI-like"/>
    <property type="match status" value="1"/>
</dbReference>
<dbReference type="Gene3D" id="3.80.10.10">
    <property type="entry name" value="Ribonuclease Inhibitor"/>
    <property type="match status" value="1"/>
</dbReference>
<keyword evidence="2" id="KW-1185">Reference proteome</keyword>
<reference evidence="3" key="2">
    <citation type="submission" date="2025-08" db="UniProtKB">
        <authorList>
            <consortium name="RefSeq"/>
        </authorList>
    </citation>
    <scope>IDENTIFICATION</scope>
    <source>
        <tissue evidence="3">Leaf</tissue>
    </source>
</reference>
<dbReference type="GeneID" id="104788166"/>
<dbReference type="PANTHER" id="PTHR31293:SF12">
    <property type="entry name" value="RNI-LIKE SUPERFAMILY PROTEIN"/>
    <property type="match status" value="1"/>
</dbReference>
<organism evidence="2 3">
    <name type="scientific">Camelina sativa</name>
    <name type="common">False flax</name>
    <name type="synonym">Myagrum sativum</name>
    <dbReference type="NCBI Taxonomy" id="90675"/>
    <lineage>
        <taxon>Eukaryota</taxon>
        <taxon>Viridiplantae</taxon>
        <taxon>Streptophyta</taxon>
        <taxon>Embryophyta</taxon>
        <taxon>Tracheophyta</taxon>
        <taxon>Spermatophyta</taxon>
        <taxon>Magnoliopsida</taxon>
        <taxon>eudicotyledons</taxon>
        <taxon>Gunneridae</taxon>
        <taxon>Pentapetalae</taxon>
        <taxon>rosids</taxon>
        <taxon>malvids</taxon>
        <taxon>Brassicales</taxon>
        <taxon>Brassicaceae</taxon>
        <taxon>Camelineae</taxon>
        <taxon>Camelina</taxon>
    </lineage>
</organism>
<name>A0ABM1RRQ5_CAMSA</name>
<evidence type="ECO:0000259" key="1">
    <source>
        <dbReference type="SMART" id="SM00579"/>
    </source>
</evidence>
<dbReference type="RefSeq" id="XP_019101693.1">
    <property type="nucleotide sequence ID" value="XM_019246148.1"/>
</dbReference>
<evidence type="ECO:0000313" key="2">
    <source>
        <dbReference type="Proteomes" id="UP000694864"/>
    </source>
</evidence>